<keyword evidence="3" id="KW-0597">Phosphoprotein</keyword>
<dbReference type="SUPFAM" id="SSF47336">
    <property type="entry name" value="ACP-like"/>
    <property type="match status" value="2"/>
</dbReference>
<dbReference type="InterPro" id="IPR020806">
    <property type="entry name" value="PKS_PP-bd"/>
</dbReference>
<dbReference type="Gene3D" id="3.30.559.10">
    <property type="entry name" value="Chloramphenicol acetyltransferase-like domain"/>
    <property type="match status" value="1"/>
</dbReference>
<dbReference type="RefSeq" id="WP_393169622.1">
    <property type="nucleotide sequence ID" value="NZ_JBICRM010000016.1"/>
</dbReference>
<comment type="caution">
    <text evidence="6">The sequence shown here is derived from an EMBL/GenBank/DDBJ whole genome shotgun (WGS) entry which is preliminary data.</text>
</comment>
<comment type="cofactor">
    <cofactor evidence="1">
        <name>pantetheine 4'-phosphate</name>
        <dbReference type="ChEBI" id="CHEBI:47942"/>
    </cofactor>
</comment>
<dbReference type="PROSITE" id="PS50075">
    <property type="entry name" value="CARRIER"/>
    <property type="match status" value="2"/>
</dbReference>
<evidence type="ECO:0000256" key="1">
    <source>
        <dbReference type="ARBA" id="ARBA00001957"/>
    </source>
</evidence>
<dbReference type="SMART" id="SM00823">
    <property type="entry name" value="PKS_PP"/>
    <property type="match status" value="2"/>
</dbReference>
<dbReference type="InterPro" id="IPR001242">
    <property type="entry name" value="Condensation_dom"/>
</dbReference>
<dbReference type="InterPro" id="IPR057737">
    <property type="entry name" value="Condensation_MtbB-like"/>
</dbReference>
<keyword evidence="2" id="KW-0596">Phosphopantetheine</keyword>
<proteinExistence type="predicted"/>
<keyword evidence="7" id="KW-1185">Reference proteome</keyword>
<dbReference type="SUPFAM" id="SSF52777">
    <property type="entry name" value="CoA-dependent acyltransferases"/>
    <property type="match status" value="2"/>
</dbReference>
<dbReference type="Gene3D" id="3.30.559.30">
    <property type="entry name" value="Nonribosomal peptide synthetase, condensation domain"/>
    <property type="match status" value="1"/>
</dbReference>
<dbReference type="InterPro" id="IPR023213">
    <property type="entry name" value="CAT-like_dom_sf"/>
</dbReference>
<feature type="domain" description="Carrier" evidence="5">
    <location>
        <begin position="13"/>
        <end position="87"/>
    </location>
</feature>
<dbReference type="Proteomes" id="UP001603978">
    <property type="component" value="Unassembled WGS sequence"/>
</dbReference>
<sequence length="663" mass="72339">MPMSLSRSPHGAPSVETELSRIWGELLDLDPGAIPADASFLRLGGDSVLTVRMSAMVRKRMAVELALSDVTVEITLAQLADAVRRRRTAGNGSARALPVEIEHRPDPSAPFPLMPLQQGYFVGQHDGWELSYESAHFYADFGLVGLDGDEAAEALEDALARLALHQPMLRARITPQGEQYVLAPDAPSAIPRPRVYDLRDADRPEVEAHLLAVRHEMRTTGPNPLDGPGLDIRLSLLPDGRGRLHTGESLLIMDGWSATLLNRELLTLAADWNAVLAPLDVDFGDYVTSLGRLRDSEPYAADRDWWWSRLGDVPSPPALPLRADPRDVRATTMETRENRLAADRWAALRDRCASREVTPSAAMLTAFGVVLARWAGHRRMLLNSLQLNRLPLHPDIHRVIGAFATTMLLPVELAQGRTFADLAGEVQRTFTEHAAHNLVSGVEASRELARRRGTIRPVAPVVFQSTLGMDAAIGAQAESAGPLGDLDFDDFHHQLRTPQVALEARFYELRDELVLVFSLVAELFHTEQVDAAFADLLTLVETLADGPGWDQIVDLPGGAAPEGRTGLSLDRLPEHDAAHEDGPPVDELEQRICTLWEEILGVPVLDRAAGFFALGGDSLLVVRALARLAKDVGGAPSVREFLNAPTVAGVAVAVRARLQDARR</sequence>
<evidence type="ECO:0000313" key="7">
    <source>
        <dbReference type="Proteomes" id="UP001603978"/>
    </source>
</evidence>
<dbReference type="PANTHER" id="PTHR45527">
    <property type="entry name" value="NONRIBOSOMAL PEPTIDE SYNTHETASE"/>
    <property type="match status" value="1"/>
</dbReference>
<organism evidence="6 7">
    <name type="scientific">Nonomuraea marmarensis</name>
    <dbReference type="NCBI Taxonomy" id="3351344"/>
    <lineage>
        <taxon>Bacteria</taxon>
        <taxon>Bacillati</taxon>
        <taxon>Actinomycetota</taxon>
        <taxon>Actinomycetes</taxon>
        <taxon>Streptosporangiales</taxon>
        <taxon>Streptosporangiaceae</taxon>
        <taxon>Nonomuraea</taxon>
    </lineage>
</organism>
<keyword evidence="4" id="KW-0436">Ligase</keyword>
<name>A0ABW7AK29_9ACTN</name>
<evidence type="ECO:0000256" key="2">
    <source>
        <dbReference type="ARBA" id="ARBA00022450"/>
    </source>
</evidence>
<accession>A0ABW7AK29</accession>
<evidence type="ECO:0000256" key="4">
    <source>
        <dbReference type="ARBA" id="ARBA00022598"/>
    </source>
</evidence>
<evidence type="ECO:0000313" key="6">
    <source>
        <dbReference type="EMBL" id="MFG1706612.1"/>
    </source>
</evidence>
<dbReference type="InterPro" id="IPR036736">
    <property type="entry name" value="ACP-like_sf"/>
</dbReference>
<dbReference type="InterPro" id="IPR006162">
    <property type="entry name" value="Ppantetheine_attach_site"/>
</dbReference>
<dbReference type="PROSITE" id="PS00012">
    <property type="entry name" value="PHOSPHOPANTETHEINE"/>
    <property type="match status" value="2"/>
</dbReference>
<reference evidence="6 7" key="1">
    <citation type="submission" date="2024-10" db="EMBL/GenBank/DDBJ databases">
        <authorList>
            <person name="Topkara A.R."/>
            <person name="Saygin H."/>
        </authorList>
    </citation>
    <scope>NUCLEOTIDE SEQUENCE [LARGE SCALE GENOMIC DNA]</scope>
    <source>
        <strain evidence="6 7">M3C6</strain>
    </source>
</reference>
<dbReference type="Pfam" id="PF00550">
    <property type="entry name" value="PP-binding"/>
    <property type="match status" value="2"/>
</dbReference>
<gene>
    <name evidence="6" type="ORF">ACFLIM_25795</name>
</gene>
<protein>
    <submittedName>
        <fullName evidence="6">Phosphopantetheine-binding protein</fullName>
    </submittedName>
</protein>
<evidence type="ECO:0000259" key="5">
    <source>
        <dbReference type="PROSITE" id="PS50075"/>
    </source>
</evidence>
<dbReference type="Gene3D" id="1.10.1200.10">
    <property type="entry name" value="ACP-like"/>
    <property type="match status" value="2"/>
</dbReference>
<evidence type="ECO:0000256" key="3">
    <source>
        <dbReference type="ARBA" id="ARBA00022553"/>
    </source>
</evidence>
<dbReference type="InterPro" id="IPR009081">
    <property type="entry name" value="PP-bd_ACP"/>
</dbReference>
<dbReference type="PANTHER" id="PTHR45527:SF10">
    <property type="entry name" value="PYOCHELIN SYNTHASE PCHF"/>
    <property type="match status" value="1"/>
</dbReference>
<dbReference type="Pfam" id="PF00668">
    <property type="entry name" value="Condensation"/>
    <property type="match status" value="1"/>
</dbReference>
<dbReference type="EMBL" id="JBICRM010000016">
    <property type="protein sequence ID" value="MFG1706612.1"/>
    <property type="molecule type" value="Genomic_DNA"/>
</dbReference>
<feature type="domain" description="Carrier" evidence="5">
    <location>
        <begin position="583"/>
        <end position="658"/>
    </location>
</feature>
<dbReference type="CDD" id="cd19535">
    <property type="entry name" value="Cyc_NRPS"/>
    <property type="match status" value="1"/>
</dbReference>